<comment type="caution">
    <text evidence="1">The sequence shown here is derived from an EMBL/GenBank/DDBJ whole genome shotgun (WGS) entry which is preliminary data.</text>
</comment>
<evidence type="ECO:0000313" key="2">
    <source>
        <dbReference type="Proteomes" id="UP000266723"/>
    </source>
</evidence>
<keyword evidence="2" id="KW-1185">Reference proteome</keyword>
<sequence length="199" mass="21643">MGSYRVLNPKAEKKKSKRLKIRRTGAKFGLFRTGKRRLRGTPSLHRFCFVSLSFGRGFDETKDNLVSWSLRLALRDLLSHHSVSQTPATPSAHLLRRLSGSRPLSVLVVCLTTSSPSVLVVCLTVSSHSLLVVGQSSPSSLSMTPSSVSLRFLPEAVLSVNDSIVCLTPSSRSVHLLCQTVVSLTPSSLSLGFPSRSRV</sequence>
<proteinExistence type="predicted"/>
<accession>A0ABQ7AB59</accession>
<evidence type="ECO:0000313" key="1">
    <source>
        <dbReference type="EMBL" id="KAF3494967.1"/>
    </source>
</evidence>
<gene>
    <name evidence="1" type="ORF">DY000_02056788</name>
</gene>
<organism evidence="1 2">
    <name type="scientific">Brassica cretica</name>
    <name type="common">Mustard</name>
    <dbReference type="NCBI Taxonomy" id="69181"/>
    <lineage>
        <taxon>Eukaryota</taxon>
        <taxon>Viridiplantae</taxon>
        <taxon>Streptophyta</taxon>
        <taxon>Embryophyta</taxon>
        <taxon>Tracheophyta</taxon>
        <taxon>Spermatophyta</taxon>
        <taxon>Magnoliopsida</taxon>
        <taxon>eudicotyledons</taxon>
        <taxon>Gunneridae</taxon>
        <taxon>Pentapetalae</taxon>
        <taxon>rosids</taxon>
        <taxon>malvids</taxon>
        <taxon>Brassicales</taxon>
        <taxon>Brassicaceae</taxon>
        <taxon>Brassiceae</taxon>
        <taxon>Brassica</taxon>
    </lineage>
</organism>
<dbReference type="Proteomes" id="UP000266723">
    <property type="component" value="Unassembled WGS sequence"/>
</dbReference>
<protein>
    <submittedName>
        <fullName evidence="1">Uncharacterized protein</fullName>
    </submittedName>
</protein>
<reference evidence="1 2" key="1">
    <citation type="journal article" date="2020" name="BMC Genomics">
        <title>Intraspecific diversification of the crop wild relative Brassica cretica Lam. using demographic model selection.</title>
        <authorList>
            <person name="Kioukis A."/>
            <person name="Michalopoulou V.A."/>
            <person name="Briers L."/>
            <person name="Pirintsos S."/>
            <person name="Studholme D.J."/>
            <person name="Pavlidis P."/>
            <person name="Sarris P.F."/>
        </authorList>
    </citation>
    <scope>NUCLEOTIDE SEQUENCE [LARGE SCALE GENOMIC DNA]</scope>
    <source>
        <strain evidence="2">cv. PFS-1207/04</strain>
    </source>
</reference>
<dbReference type="EMBL" id="QGKV02002055">
    <property type="protein sequence ID" value="KAF3494967.1"/>
    <property type="molecule type" value="Genomic_DNA"/>
</dbReference>
<name>A0ABQ7AB59_BRACR</name>